<evidence type="ECO:0000313" key="5">
    <source>
        <dbReference type="EMBL" id="PFG29869.1"/>
    </source>
</evidence>
<dbReference type="GO" id="GO:0003700">
    <property type="term" value="F:DNA-binding transcription factor activity"/>
    <property type="evidence" value="ECO:0007669"/>
    <property type="project" value="InterPro"/>
</dbReference>
<dbReference type="PANTHER" id="PTHR34580">
    <property type="match status" value="1"/>
</dbReference>
<keyword evidence="1" id="KW-0805">Transcription regulation</keyword>
<dbReference type="InterPro" id="IPR018356">
    <property type="entry name" value="Tscrpt_reg_HTH_DeoR_CS"/>
</dbReference>
<dbReference type="InterPro" id="IPR001034">
    <property type="entry name" value="DeoR_HTH"/>
</dbReference>
<dbReference type="RefSeq" id="WP_098406393.1">
    <property type="nucleotide sequence ID" value="NZ_PDJE01000001.1"/>
</dbReference>
<name>A0A2A9DVD4_9MICO</name>
<dbReference type="Proteomes" id="UP000221369">
    <property type="component" value="Unassembled WGS sequence"/>
</dbReference>
<dbReference type="PROSITE" id="PS51000">
    <property type="entry name" value="HTH_DEOR_2"/>
    <property type="match status" value="1"/>
</dbReference>
<evidence type="ECO:0000256" key="3">
    <source>
        <dbReference type="ARBA" id="ARBA00023163"/>
    </source>
</evidence>
<dbReference type="PANTHER" id="PTHR34580:SF3">
    <property type="entry name" value="PROTEIN PAFB"/>
    <property type="match status" value="1"/>
</dbReference>
<evidence type="ECO:0000256" key="1">
    <source>
        <dbReference type="ARBA" id="ARBA00023015"/>
    </source>
</evidence>
<reference evidence="5 6" key="1">
    <citation type="submission" date="2017-10" db="EMBL/GenBank/DDBJ databases">
        <title>Sequencing the genomes of 1000 actinobacteria strains.</title>
        <authorList>
            <person name="Klenk H.-P."/>
        </authorList>
    </citation>
    <scope>NUCLEOTIDE SEQUENCE [LARGE SCALE GENOMIC DNA]</scope>
    <source>
        <strain evidence="5 6">DSM 21798</strain>
    </source>
</reference>
<dbReference type="AlphaFoldDB" id="A0A2A9DVD4"/>
<accession>A0A2A9DVD4</accession>
<dbReference type="Pfam" id="PF13280">
    <property type="entry name" value="WYL"/>
    <property type="match status" value="1"/>
</dbReference>
<evidence type="ECO:0000259" key="4">
    <source>
        <dbReference type="PROSITE" id="PS51000"/>
    </source>
</evidence>
<dbReference type="Gene3D" id="1.10.10.10">
    <property type="entry name" value="Winged helix-like DNA-binding domain superfamily/Winged helix DNA-binding domain"/>
    <property type="match status" value="1"/>
</dbReference>
<proteinExistence type="predicted"/>
<keyword evidence="2" id="KW-0238">DNA-binding</keyword>
<dbReference type="InterPro" id="IPR013196">
    <property type="entry name" value="HTH_11"/>
</dbReference>
<organism evidence="5 6">
    <name type="scientific">Paramicrobacterium agarici</name>
    <dbReference type="NCBI Taxonomy" id="630514"/>
    <lineage>
        <taxon>Bacteria</taxon>
        <taxon>Bacillati</taxon>
        <taxon>Actinomycetota</taxon>
        <taxon>Actinomycetes</taxon>
        <taxon>Micrococcales</taxon>
        <taxon>Microbacteriaceae</taxon>
        <taxon>Paramicrobacterium</taxon>
    </lineage>
</organism>
<protein>
    <submittedName>
        <fullName evidence="5">HTH domain-containing protein</fullName>
    </submittedName>
</protein>
<evidence type="ECO:0000256" key="2">
    <source>
        <dbReference type="ARBA" id="ARBA00023125"/>
    </source>
</evidence>
<feature type="domain" description="HTH deoR-type" evidence="4">
    <location>
        <begin position="4"/>
        <end position="63"/>
    </location>
</feature>
<dbReference type="InterPro" id="IPR026881">
    <property type="entry name" value="WYL_dom"/>
</dbReference>
<comment type="caution">
    <text evidence="5">The sequence shown here is derived from an EMBL/GenBank/DDBJ whole genome shotgun (WGS) entry which is preliminary data.</text>
</comment>
<dbReference type="EMBL" id="PDJE01000001">
    <property type="protein sequence ID" value="PFG29869.1"/>
    <property type="molecule type" value="Genomic_DNA"/>
</dbReference>
<gene>
    <name evidence="5" type="ORF">ATJ78_0786</name>
</gene>
<dbReference type="GO" id="GO:0003677">
    <property type="term" value="F:DNA binding"/>
    <property type="evidence" value="ECO:0007669"/>
    <property type="project" value="UniProtKB-KW"/>
</dbReference>
<keyword evidence="3" id="KW-0804">Transcription</keyword>
<dbReference type="SUPFAM" id="SSF46785">
    <property type="entry name" value="Winged helix' DNA-binding domain"/>
    <property type="match status" value="1"/>
</dbReference>
<evidence type="ECO:0000313" key="6">
    <source>
        <dbReference type="Proteomes" id="UP000221369"/>
    </source>
</evidence>
<dbReference type="Pfam" id="PF08279">
    <property type="entry name" value="HTH_11"/>
    <property type="match status" value="1"/>
</dbReference>
<dbReference type="PROSITE" id="PS52050">
    <property type="entry name" value="WYL"/>
    <property type="match status" value="1"/>
</dbReference>
<dbReference type="InterPro" id="IPR036390">
    <property type="entry name" value="WH_DNA-bd_sf"/>
</dbReference>
<dbReference type="InterPro" id="IPR036388">
    <property type="entry name" value="WH-like_DNA-bd_sf"/>
</dbReference>
<keyword evidence="6" id="KW-1185">Reference proteome</keyword>
<dbReference type="PROSITE" id="PS00894">
    <property type="entry name" value="HTH_DEOR_1"/>
    <property type="match status" value="1"/>
</dbReference>
<sequence>MSTPTARLLNLLSVMQTGGTWAAAALSERLGASDRTLRRDVDRLRELGYRITTVMGPDGGYRLEPGAVLPPLLLDDEQAVALSAALQTASGSGSALSEASARALATVRQVLPSRLRHRVDQLTVDAIPRSGDRPPPTVDPSTLAVVGAAAHDREVLRFDYAGRDGPARRVEPHGLVAQAGRWFLAAWDLDKDDWRIFRVDRMQPRLPTRLPFIPRDVPGGDVSTFVSARLKGSEHIDAWPCTGSVVLDSPAAEIAPFVGDGTVEELGARRCRLTAGSWSWSALAASMGRFDVPIESAEPTELAHAFSVLAERFSQAAAG</sequence>
<dbReference type="InterPro" id="IPR051534">
    <property type="entry name" value="CBASS_pafABC_assoc_protein"/>
</dbReference>